<comment type="caution">
    <text evidence="2">The sequence shown here is derived from an EMBL/GenBank/DDBJ whole genome shotgun (WGS) entry which is preliminary data.</text>
</comment>
<keyword evidence="3" id="KW-1185">Reference proteome</keyword>
<sequence length="182" mass="19799">MNLLKCSLFTVLIAISFGGVSAVAETLPVSNIAQSEFAYGGAQYGVFEYTDTNSLINSFKLLEKFEFRSDVVAETLDLNAYQGSVIIFKPAVSDKSLSYEDVFASLKKYMTPLKFKETDAIVIKNTPLSVNEGGETIKQSYQVLFDGNHAESSQPFQIPKGGLALTVVKLDSGKLLFITSAP</sequence>
<keyword evidence="1" id="KW-0732">Signal</keyword>
<protein>
    <submittedName>
        <fullName evidence="2">Uncharacterized protein</fullName>
    </submittedName>
</protein>
<evidence type="ECO:0000313" key="2">
    <source>
        <dbReference type="EMBL" id="RTN19039.1"/>
    </source>
</evidence>
<dbReference type="EMBL" id="RXRX01000018">
    <property type="protein sequence ID" value="RTN19039.1"/>
    <property type="molecule type" value="Genomic_DNA"/>
</dbReference>
<proteinExistence type="predicted"/>
<gene>
    <name evidence="2" type="ORF">EKN94_20920</name>
</gene>
<evidence type="ECO:0000313" key="3">
    <source>
        <dbReference type="Proteomes" id="UP000278241"/>
    </source>
</evidence>
<accession>A0ABY0AN13</accession>
<dbReference type="Proteomes" id="UP000278241">
    <property type="component" value="Unassembled WGS sequence"/>
</dbReference>
<reference evidence="2 3" key="1">
    <citation type="submission" date="2018-12" db="EMBL/GenBank/DDBJ databases">
        <title>The Batch Genome Submission of Enterobacter spp. strains.</title>
        <authorList>
            <person name="Wei L."/>
            <person name="Wu W."/>
            <person name="Lin J."/>
            <person name="Zhang X."/>
            <person name="Feng Y."/>
            <person name="Zong Z."/>
        </authorList>
    </citation>
    <scope>NUCLEOTIDE SEQUENCE [LARGE SCALE GENOMIC DNA]</scope>
    <source>
        <strain evidence="2 3">WCHEM090044</strain>
    </source>
</reference>
<dbReference type="RefSeq" id="WP_126546312.1">
    <property type="nucleotide sequence ID" value="NZ_RXRX01000018.1"/>
</dbReference>
<evidence type="ECO:0000256" key="1">
    <source>
        <dbReference type="SAM" id="SignalP"/>
    </source>
</evidence>
<feature type="chain" id="PRO_5047428292" evidence="1">
    <location>
        <begin position="23"/>
        <end position="182"/>
    </location>
</feature>
<organism evidence="2 3">
    <name type="scientific">Enterobacter quasimori</name>
    <dbReference type="NCBI Taxonomy" id="2838947"/>
    <lineage>
        <taxon>Bacteria</taxon>
        <taxon>Pseudomonadati</taxon>
        <taxon>Pseudomonadota</taxon>
        <taxon>Gammaproteobacteria</taxon>
        <taxon>Enterobacterales</taxon>
        <taxon>Enterobacteriaceae</taxon>
        <taxon>Enterobacter</taxon>
    </lineage>
</organism>
<feature type="signal peptide" evidence="1">
    <location>
        <begin position="1"/>
        <end position="22"/>
    </location>
</feature>
<name>A0ABY0AN13_9ENTR</name>